<proteinExistence type="predicted"/>
<gene>
    <name evidence="2" type="ORF">CAP51_08740</name>
</gene>
<reference evidence="2 3" key="1">
    <citation type="submission" date="2017-05" db="EMBL/GenBank/DDBJ databases">
        <title>Acinetobacter populi ANC 5415 (= PBJ7), whole genome shotgun sequencing project.</title>
        <authorList>
            <person name="Nemec A."/>
            <person name="Radolfova-Krizova L."/>
        </authorList>
    </citation>
    <scope>NUCLEOTIDE SEQUENCE [LARGE SCALE GENOMIC DNA]</scope>
    <source>
        <strain evidence="2 3">PBJ7</strain>
    </source>
</reference>
<evidence type="ECO:0000313" key="3">
    <source>
        <dbReference type="Proteomes" id="UP000196536"/>
    </source>
</evidence>
<evidence type="ECO:0000256" key="1">
    <source>
        <dbReference type="SAM" id="Phobius"/>
    </source>
</evidence>
<dbReference type="AlphaFoldDB" id="A0A1Z9Z020"/>
<keyword evidence="3" id="KW-1185">Reference proteome</keyword>
<comment type="caution">
    <text evidence="2">The sequence shown here is derived from an EMBL/GenBank/DDBJ whole genome shotgun (WGS) entry which is preliminary data.</text>
</comment>
<feature type="transmembrane region" description="Helical" evidence="1">
    <location>
        <begin position="41"/>
        <end position="63"/>
    </location>
</feature>
<keyword evidence="1" id="KW-0812">Transmembrane</keyword>
<dbReference type="Proteomes" id="UP000196536">
    <property type="component" value="Unassembled WGS sequence"/>
</dbReference>
<sequence>MLWSYYDQTISAIFMQGTIAKSNIFFRSTLETANATIFIKFTFYIIKLMYFLVIIATIIQIIADLQSL</sequence>
<accession>A0A1Z9Z020</accession>
<dbReference type="EMBL" id="NEXX01000002">
    <property type="protein sequence ID" value="OUY07800.1"/>
    <property type="molecule type" value="Genomic_DNA"/>
</dbReference>
<keyword evidence="1" id="KW-1133">Transmembrane helix</keyword>
<name>A0A1Z9Z020_9GAMM</name>
<evidence type="ECO:0000313" key="2">
    <source>
        <dbReference type="EMBL" id="OUY07800.1"/>
    </source>
</evidence>
<keyword evidence="1" id="KW-0472">Membrane</keyword>
<organism evidence="2 3">
    <name type="scientific">Acinetobacter populi</name>
    <dbReference type="NCBI Taxonomy" id="1582270"/>
    <lineage>
        <taxon>Bacteria</taxon>
        <taxon>Pseudomonadati</taxon>
        <taxon>Pseudomonadota</taxon>
        <taxon>Gammaproteobacteria</taxon>
        <taxon>Moraxellales</taxon>
        <taxon>Moraxellaceae</taxon>
        <taxon>Acinetobacter</taxon>
    </lineage>
</organism>
<protein>
    <submittedName>
        <fullName evidence="2">Uncharacterized protein</fullName>
    </submittedName>
</protein>